<feature type="repeat" description="WD" evidence="3">
    <location>
        <begin position="19"/>
        <end position="60"/>
    </location>
</feature>
<dbReference type="InterPro" id="IPR019775">
    <property type="entry name" value="WD40_repeat_CS"/>
</dbReference>
<dbReference type="InterPro" id="IPR001680">
    <property type="entry name" value="WD40_rpt"/>
</dbReference>
<keyword evidence="5" id="KW-1185">Reference proteome</keyword>
<dbReference type="CDD" id="cd00200">
    <property type="entry name" value="WD40"/>
    <property type="match status" value="1"/>
</dbReference>
<sequence length="701" mass="76591">MVVDRRQQQESKYGLQQTLSGHSGAVFCVAFSTAGNLMAMGCNNNAAEVWEVRSRTHVHTFEGHSATVFSVAFSPRGRLLATGSGDNTAMLWDLRSRRLVHIFEGHSSWVQSVAFAPSGYRLTTGSYDNTVKMWDARSRKLVASFVNRTSSDAAAPPEECPSDVVHSAHFSAGGDFLATGCGDKTAKIWDVRSMNLVYVFRGHSNQVFAVAFSPAGDLLATGSADKMAKLWDLQELSLVHNFRGHGDWVRSVAFSPSGELLATGSRDKTAKLWDVGARKLLHTLDDHSSIVFSVAFSPAGDALATGSADATVKLWDLGRTSTPSEFFQVFAQAERESWGSTKALERLAATVGDTNELTLLYSAASAAHRHGDVSLDEKRDLVRKVLAKAPIEFRFDRDSRVATALKLIIEKAQEDGLVDRSEALRLDRLLERADAPSDDRFVGLVARLSSMRSDRIADYALDIGWDYPATTAILDYARRVDRELVRFERRARAKGNAAVNILSAIVGAFAAMDMPDGGGGDVFNRVVDFSDTSHVVDAMRQSAASSADATALDLLVSDDNFEACVVGAPLHDAVRQHKMDLQLVQAAALVKTCLVCNNSDEDLETEPPDSSSSSEAVFAALKRDLGCDDDATEIDADVDFAIVVENYFDDLDFEDLGVAVRDRFLAKLKNKNGHVSLYMWKNLCKKWHKSNKPLPDYLASL</sequence>
<gene>
    <name evidence="4" type="ORF">CTAYLR_004288</name>
</gene>
<dbReference type="InterPro" id="IPR036322">
    <property type="entry name" value="WD40_repeat_dom_sf"/>
</dbReference>
<evidence type="ECO:0000256" key="3">
    <source>
        <dbReference type="PROSITE-ProRule" id="PRU00221"/>
    </source>
</evidence>
<dbReference type="AlphaFoldDB" id="A0AAD7UDQ5"/>
<dbReference type="PANTHER" id="PTHR44019">
    <property type="entry name" value="WD REPEAT-CONTAINING PROTEIN 55"/>
    <property type="match status" value="1"/>
</dbReference>
<feature type="repeat" description="WD" evidence="3">
    <location>
        <begin position="284"/>
        <end position="325"/>
    </location>
</feature>
<evidence type="ECO:0000256" key="2">
    <source>
        <dbReference type="ARBA" id="ARBA00022737"/>
    </source>
</evidence>
<proteinExistence type="predicted"/>
<feature type="repeat" description="WD" evidence="3">
    <location>
        <begin position="200"/>
        <end position="241"/>
    </location>
</feature>
<dbReference type="InterPro" id="IPR050505">
    <property type="entry name" value="WDR55/POC1"/>
</dbReference>
<evidence type="ECO:0000313" key="5">
    <source>
        <dbReference type="Proteomes" id="UP001230188"/>
    </source>
</evidence>
<evidence type="ECO:0000313" key="4">
    <source>
        <dbReference type="EMBL" id="KAJ8603383.1"/>
    </source>
</evidence>
<comment type="caution">
    <text evidence="4">The sequence shown here is derived from an EMBL/GenBank/DDBJ whole genome shotgun (WGS) entry which is preliminary data.</text>
</comment>
<feature type="repeat" description="WD" evidence="3">
    <location>
        <begin position="165"/>
        <end position="199"/>
    </location>
</feature>
<dbReference type="EMBL" id="JAQMWT010000356">
    <property type="protein sequence ID" value="KAJ8603383.1"/>
    <property type="molecule type" value="Genomic_DNA"/>
</dbReference>
<dbReference type="InterPro" id="IPR015943">
    <property type="entry name" value="WD40/YVTN_repeat-like_dom_sf"/>
</dbReference>
<dbReference type="Gene3D" id="2.130.10.10">
    <property type="entry name" value="YVTN repeat-like/Quinoprotein amine dehydrogenase"/>
    <property type="match status" value="2"/>
</dbReference>
<feature type="repeat" description="WD" evidence="3">
    <location>
        <begin position="103"/>
        <end position="144"/>
    </location>
</feature>
<keyword evidence="1 3" id="KW-0853">WD repeat</keyword>
<reference evidence="4" key="1">
    <citation type="submission" date="2023-01" db="EMBL/GenBank/DDBJ databases">
        <title>Metagenome sequencing of chrysophaentin producing Chrysophaeum taylorii.</title>
        <authorList>
            <person name="Davison J."/>
            <person name="Bewley C."/>
        </authorList>
    </citation>
    <scope>NUCLEOTIDE SEQUENCE</scope>
    <source>
        <strain evidence="4">NIES-1699</strain>
    </source>
</reference>
<dbReference type="InterPro" id="IPR020472">
    <property type="entry name" value="WD40_PAC1"/>
</dbReference>
<dbReference type="Proteomes" id="UP001230188">
    <property type="component" value="Unassembled WGS sequence"/>
</dbReference>
<feature type="repeat" description="WD" evidence="3">
    <location>
        <begin position="61"/>
        <end position="102"/>
    </location>
</feature>
<dbReference type="Pfam" id="PF00400">
    <property type="entry name" value="WD40"/>
    <property type="match status" value="7"/>
</dbReference>
<dbReference type="SMART" id="SM00320">
    <property type="entry name" value="WD40"/>
    <property type="match status" value="7"/>
</dbReference>
<feature type="repeat" description="WD" evidence="3">
    <location>
        <begin position="242"/>
        <end position="283"/>
    </location>
</feature>
<dbReference type="PROSITE" id="PS00678">
    <property type="entry name" value="WD_REPEATS_1"/>
    <property type="match status" value="7"/>
</dbReference>
<dbReference type="SUPFAM" id="SSF50978">
    <property type="entry name" value="WD40 repeat-like"/>
    <property type="match status" value="1"/>
</dbReference>
<keyword evidence="2" id="KW-0677">Repeat</keyword>
<name>A0AAD7UDQ5_9STRA</name>
<organism evidence="4 5">
    <name type="scientific">Chrysophaeum taylorii</name>
    <dbReference type="NCBI Taxonomy" id="2483200"/>
    <lineage>
        <taxon>Eukaryota</taxon>
        <taxon>Sar</taxon>
        <taxon>Stramenopiles</taxon>
        <taxon>Ochrophyta</taxon>
        <taxon>Pelagophyceae</taxon>
        <taxon>Pelagomonadales</taxon>
        <taxon>Pelagomonadaceae</taxon>
        <taxon>Chrysophaeum</taxon>
    </lineage>
</organism>
<accession>A0AAD7UDQ5</accession>
<dbReference type="PROSITE" id="PS50294">
    <property type="entry name" value="WD_REPEATS_REGION"/>
    <property type="match status" value="6"/>
</dbReference>
<protein>
    <submittedName>
        <fullName evidence="4">Uncharacterized protein</fullName>
    </submittedName>
</protein>
<evidence type="ECO:0000256" key="1">
    <source>
        <dbReference type="ARBA" id="ARBA00022574"/>
    </source>
</evidence>
<dbReference type="PANTHER" id="PTHR44019:SF8">
    <property type="entry name" value="POC1 CENTRIOLAR PROTEIN HOMOLOG"/>
    <property type="match status" value="1"/>
</dbReference>
<dbReference type="PRINTS" id="PR00320">
    <property type="entry name" value="GPROTEINBRPT"/>
</dbReference>
<dbReference type="PROSITE" id="PS50082">
    <property type="entry name" value="WD_REPEATS_2"/>
    <property type="match status" value="7"/>
</dbReference>